<evidence type="ECO:0000313" key="3">
    <source>
        <dbReference type="Proteomes" id="UP001519328"/>
    </source>
</evidence>
<gene>
    <name evidence="2" type="ORF">J2Z82_003793</name>
</gene>
<protein>
    <submittedName>
        <fullName evidence="2">Ribosomal protein S18 acetylase RimI-like enzyme</fullName>
    </submittedName>
</protein>
<dbReference type="InterPro" id="IPR000182">
    <property type="entry name" value="GNAT_dom"/>
</dbReference>
<accession>A0ABS4HIT2</accession>
<evidence type="ECO:0000313" key="2">
    <source>
        <dbReference type="EMBL" id="MBP1950821.1"/>
    </source>
</evidence>
<dbReference type="CDD" id="cd04301">
    <property type="entry name" value="NAT_SF"/>
    <property type="match status" value="1"/>
</dbReference>
<dbReference type="RefSeq" id="WP_209482274.1">
    <property type="nucleotide sequence ID" value="NZ_JAGGKK010000031.1"/>
</dbReference>
<reference evidence="2 3" key="1">
    <citation type="submission" date="2021-03" db="EMBL/GenBank/DDBJ databases">
        <title>Genomic Encyclopedia of Type Strains, Phase IV (KMG-IV): sequencing the most valuable type-strain genomes for metagenomic binning, comparative biology and taxonomic classification.</title>
        <authorList>
            <person name="Goeker M."/>
        </authorList>
    </citation>
    <scope>NUCLEOTIDE SEQUENCE [LARGE SCALE GENOMIC DNA]</scope>
    <source>
        <strain evidence="2 3">DSM 21085</strain>
    </source>
</reference>
<dbReference type="PROSITE" id="PS51186">
    <property type="entry name" value="GNAT"/>
    <property type="match status" value="1"/>
</dbReference>
<feature type="domain" description="N-acetyltransferase" evidence="1">
    <location>
        <begin position="13"/>
        <end position="156"/>
    </location>
</feature>
<comment type="caution">
    <text evidence="2">The sequence shown here is derived from an EMBL/GenBank/DDBJ whole genome shotgun (WGS) entry which is preliminary data.</text>
</comment>
<dbReference type="Proteomes" id="UP001519328">
    <property type="component" value="Unassembled WGS sequence"/>
</dbReference>
<dbReference type="Gene3D" id="3.40.630.30">
    <property type="match status" value="1"/>
</dbReference>
<keyword evidence="3" id="KW-1185">Reference proteome</keyword>
<organism evidence="2 3">
    <name type="scientific">Virgibacillus litoralis</name>
    <dbReference type="NCBI Taxonomy" id="578221"/>
    <lineage>
        <taxon>Bacteria</taxon>
        <taxon>Bacillati</taxon>
        <taxon>Bacillota</taxon>
        <taxon>Bacilli</taxon>
        <taxon>Bacillales</taxon>
        <taxon>Bacillaceae</taxon>
        <taxon>Virgibacillus</taxon>
    </lineage>
</organism>
<dbReference type="SUPFAM" id="SSF55729">
    <property type="entry name" value="Acyl-CoA N-acyltransferases (Nat)"/>
    <property type="match status" value="1"/>
</dbReference>
<evidence type="ECO:0000259" key="1">
    <source>
        <dbReference type="PROSITE" id="PS51186"/>
    </source>
</evidence>
<name>A0ABS4HIT2_9BACI</name>
<dbReference type="InterPro" id="IPR016181">
    <property type="entry name" value="Acyl_CoA_acyltransferase"/>
</dbReference>
<dbReference type="EMBL" id="JAGGKK010000031">
    <property type="protein sequence ID" value="MBP1950821.1"/>
    <property type="molecule type" value="Genomic_DNA"/>
</dbReference>
<dbReference type="Pfam" id="PF00583">
    <property type="entry name" value="Acetyltransf_1"/>
    <property type="match status" value="1"/>
</dbReference>
<proteinExistence type="predicted"/>
<sequence>MNLIKIFRSYDYQKLAKLNEVVHNLHVKLYPRYFTPYNLLEMEVEFEKLMKHEQYTFLILSYENENKGFIFFEILNKPSTPFKKPYKSLYVHQLSINESEQRKGYGQALMEKTQQIAHSEQVDCIELDYWIKNESARQFYRKNNFMLEREFVRKNI</sequence>